<sequence>MVKHYFEHLTFIDDEEEDILELQPAPAANKRLRILYQECATLNQCQWHCNVAPSTCTKSASV</sequence>
<dbReference type="EMBL" id="JAENGZ010000515">
    <property type="protein sequence ID" value="KAG6957939.1"/>
    <property type="molecule type" value="Genomic_DNA"/>
</dbReference>
<proteinExistence type="predicted"/>
<dbReference type="AlphaFoldDB" id="A0A8T1UEF1"/>
<organism evidence="1 2">
    <name type="scientific">Phytophthora cactorum</name>
    <dbReference type="NCBI Taxonomy" id="29920"/>
    <lineage>
        <taxon>Eukaryota</taxon>
        <taxon>Sar</taxon>
        <taxon>Stramenopiles</taxon>
        <taxon>Oomycota</taxon>
        <taxon>Peronosporomycetes</taxon>
        <taxon>Peronosporales</taxon>
        <taxon>Peronosporaceae</taxon>
        <taxon>Phytophthora</taxon>
    </lineage>
</organism>
<protein>
    <submittedName>
        <fullName evidence="1">Uncharacterized protein</fullName>
    </submittedName>
</protein>
<evidence type="ECO:0000313" key="1">
    <source>
        <dbReference type="EMBL" id="KAG6957939.1"/>
    </source>
</evidence>
<gene>
    <name evidence="1" type="ORF">JG687_00009684</name>
</gene>
<accession>A0A8T1UEF1</accession>
<evidence type="ECO:0000313" key="2">
    <source>
        <dbReference type="Proteomes" id="UP000688947"/>
    </source>
</evidence>
<dbReference type="Proteomes" id="UP000688947">
    <property type="component" value="Unassembled WGS sequence"/>
</dbReference>
<reference evidence="1" key="1">
    <citation type="submission" date="2021-01" db="EMBL/GenBank/DDBJ databases">
        <title>Phytophthora aleatoria, a newly-described species from Pinus radiata is distinct from Phytophthora cactorum isolates based on comparative genomics.</title>
        <authorList>
            <person name="Mcdougal R."/>
            <person name="Panda P."/>
            <person name="Williams N."/>
            <person name="Studholme D.J."/>
        </authorList>
    </citation>
    <scope>NUCLEOTIDE SEQUENCE</scope>
    <source>
        <strain evidence="1">NZFS 3830</strain>
    </source>
</reference>
<name>A0A8T1UEF1_9STRA</name>
<comment type="caution">
    <text evidence="1">The sequence shown here is derived from an EMBL/GenBank/DDBJ whole genome shotgun (WGS) entry which is preliminary data.</text>
</comment>